<dbReference type="Pfam" id="PF02607">
    <property type="entry name" value="B12-binding_2"/>
    <property type="match status" value="1"/>
</dbReference>
<evidence type="ECO:0000259" key="5">
    <source>
        <dbReference type="PROSITE" id="PS51332"/>
    </source>
</evidence>
<evidence type="ECO:0000256" key="3">
    <source>
        <dbReference type="ARBA" id="ARBA00023163"/>
    </source>
</evidence>
<dbReference type="InterPro" id="IPR006158">
    <property type="entry name" value="Cobalamin-bd"/>
</dbReference>
<keyword evidence="2" id="KW-0238">DNA-binding</keyword>
<dbReference type="PROSITE" id="PS51332">
    <property type="entry name" value="B12_BINDING"/>
    <property type="match status" value="1"/>
</dbReference>
<dbReference type="SUPFAM" id="SSF52242">
    <property type="entry name" value="Cobalamin (vitamin B12)-binding domain"/>
    <property type="match status" value="1"/>
</dbReference>
<keyword evidence="7" id="KW-1185">Reference proteome</keyword>
<dbReference type="InterPro" id="IPR009061">
    <property type="entry name" value="DNA-bd_dom_put_sf"/>
</dbReference>
<gene>
    <name evidence="6" type="ORF">ACFPKY_09340</name>
</gene>
<name>A0ABW0MYG1_9ACTN</name>
<dbReference type="InterPro" id="IPR000551">
    <property type="entry name" value="MerR-type_HTH_dom"/>
</dbReference>
<comment type="caution">
    <text evidence="6">The sequence shown here is derived from an EMBL/GenBank/DDBJ whole genome shotgun (WGS) entry which is preliminary data.</text>
</comment>
<dbReference type="Proteomes" id="UP001595956">
    <property type="component" value="Unassembled WGS sequence"/>
</dbReference>
<reference evidence="7" key="1">
    <citation type="journal article" date="2019" name="Int. J. Syst. Evol. Microbiol.">
        <title>The Global Catalogue of Microorganisms (GCM) 10K type strain sequencing project: providing services to taxonomists for standard genome sequencing and annotation.</title>
        <authorList>
            <consortium name="The Broad Institute Genomics Platform"/>
            <consortium name="The Broad Institute Genome Sequencing Center for Infectious Disease"/>
            <person name="Wu L."/>
            <person name="Ma J."/>
        </authorList>
    </citation>
    <scope>NUCLEOTIDE SEQUENCE [LARGE SCALE GENOMIC DNA]</scope>
    <source>
        <strain evidence="7">KACC 13778</strain>
    </source>
</reference>
<evidence type="ECO:0000256" key="2">
    <source>
        <dbReference type="ARBA" id="ARBA00023125"/>
    </source>
</evidence>
<dbReference type="PROSITE" id="PS50937">
    <property type="entry name" value="HTH_MERR_2"/>
    <property type="match status" value="1"/>
</dbReference>
<dbReference type="Gene3D" id="3.40.50.280">
    <property type="entry name" value="Cobalamin-binding domain"/>
    <property type="match status" value="1"/>
</dbReference>
<organism evidence="6 7">
    <name type="scientific">Nocardioides caricicola</name>
    <dbReference type="NCBI Taxonomy" id="634770"/>
    <lineage>
        <taxon>Bacteria</taxon>
        <taxon>Bacillati</taxon>
        <taxon>Actinomycetota</taxon>
        <taxon>Actinomycetes</taxon>
        <taxon>Propionibacteriales</taxon>
        <taxon>Nocardioidaceae</taxon>
        <taxon>Nocardioides</taxon>
    </lineage>
</organism>
<evidence type="ECO:0000256" key="1">
    <source>
        <dbReference type="ARBA" id="ARBA00023015"/>
    </source>
</evidence>
<protein>
    <submittedName>
        <fullName evidence="6">MerR family transcriptional regulator</fullName>
    </submittedName>
</protein>
<dbReference type="PANTHER" id="PTHR30204">
    <property type="entry name" value="REDOX-CYCLING DRUG-SENSING TRANSCRIPTIONAL ACTIVATOR SOXR"/>
    <property type="match status" value="1"/>
</dbReference>
<proteinExistence type="predicted"/>
<dbReference type="Gene3D" id="1.10.1660.10">
    <property type="match status" value="1"/>
</dbReference>
<feature type="domain" description="B12-binding" evidence="5">
    <location>
        <begin position="165"/>
        <end position="283"/>
    </location>
</feature>
<dbReference type="SUPFAM" id="SSF46955">
    <property type="entry name" value="Putative DNA-binding domain"/>
    <property type="match status" value="1"/>
</dbReference>
<dbReference type="InterPro" id="IPR003759">
    <property type="entry name" value="Cbl-bd_cap"/>
</dbReference>
<keyword evidence="1" id="KW-0805">Transcription regulation</keyword>
<sequence length="283" mass="29907">MYTIKRAAEQVGVSESTLRAWERRYGVGTAHRSESGYRLYDEQAVRALTAMNTLVAEGWSVKSAAAEVLRRTATMVDETAPSFDRALVQGAEEFDLATLTAVLDHRFNNASFESVVDDWLLPSLREVGLGWEAGRISVAGEHLVAGCVVRRLAAAYEAAGEGPVGPRIVVGLPPGARHDLGLMSFATAARRAGLATTYLGADVPVDDWVTAVLTRSAAAAVLAVPMERDATALAETVAALEERAPDVLVAVGGGFQDLAPERCLRLGHHVGPAAALLAEHLAG</sequence>
<dbReference type="Gene3D" id="1.10.1240.10">
    <property type="entry name" value="Methionine synthase domain"/>
    <property type="match status" value="1"/>
</dbReference>
<dbReference type="InterPro" id="IPR047057">
    <property type="entry name" value="MerR_fam"/>
</dbReference>
<dbReference type="CDD" id="cd02065">
    <property type="entry name" value="B12-binding_like"/>
    <property type="match status" value="1"/>
</dbReference>
<keyword evidence="3" id="KW-0804">Transcription</keyword>
<accession>A0ABW0MYG1</accession>
<dbReference type="EMBL" id="JBHSMD010000002">
    <property type="protein sequence ID" value="MFC5493306.1"/>
    <property type="molecule type" value="Genomic_DNA"/>
</dbReference>
<dbReference type="SMART" id="SM00422">
    <property type="entry name" value="HTH_MERR"/>
    <property type="match status" value="1"/>
</dbReference>
<dbReference type="Pfam" id="PF02310">
    <property type="entry name" value="B12-binding"/>
    <property type="match status" value="1"/>
</dbReference>
<dbReference type="Pfam" id="PF13411">
    <property type="entry name" value="MerR_1"/>
    <property type="match status" value="1"/>
</dbReference>
<dbReference type="RefSeq" id="WP_345172292.1">
    <property type="nucleotide sequence ID" value="NZ_BAABFQ010000003.1"/>
</dbReference>
<evidence type="ECO:0000313" key="6">
    <source>
        <dbReference type="EMBL" id="MFC5493306.1"/>
    </source>
</evidence>
<evidence type="ECO:0000313" key="7">
    <source>
        <dbReference type="Proteomes" id="UP001595956"/>
    </source>
</evidence>
<dbReference type="CDD" id="cd01104">
    <property type="entry name" value="HTH_MlrA-CarA"/>
    <property type="match status" value="1"/>
</dbReference>
<dbReference type="InterPro" id="IPR036724">
    <property type="entry name" value="Cobalamin-bd_sf"/>
</dbReference>
<dbReference type="InterPro" id="IPR036594">
    <property type="entry name" value="Meth_synthase_dom"/>
</dbReference>
<dbReference type="PANTHER" id="PTHR30204:SF67">
    <property type="entry name" value="HTH-TYPE TRANSCRIPTIONAL REGULATOR MLRA-RELATED"/>
    <property type="match status" value="1"/>
</dbReference>
<evidence type="ECO:0000259" key="4">
    <source>
        <dbReference type="PROSITE" id="PS50937"/>
    </source>
</evidence>
<feature type="domain" description="HTH merR-type" evidence="4">
    <location>
        <begin position="1"/>
        <end position="70"/>
    </location>
</feature>